<sequence>MGFHPQILCWHKHPSESSPILSTGSKALRDQAQFRPLAQLCWHKHPSESSPILSTGSKALRDQAQFRPLAQRPFGTKSGYDTDPD</sequence>
<dbReference type="EMBL" id="KZ669420">
    <property type="protein sequence ID" value="PPR85388.1"/>
    <property type="molecule type" value="Genomic_DNA"/>
</dbReference>
<gene>
    <name evidence="2" type="ORF">GOBAR_AA35303</name>
</gene>
<reference evidence="2 3" key="1">
    <citation type="submission" date="2015-01" db="EMBL/GenBank/DDBJ databases">
        <title>Genome of allotetraploid Gossypium barbadense reveals genomic plasticity and fiber elongation in cotton evolution.</title>
        <authorList>
            <person name="Chen X."/>
            <person name="Liu X."/>
            <person name="Zhao B."/>
            <person name="Zheng H."/>
            <person name="Hu Y."/>
            <person name="Lu G."/>
            <person name="Yang C."/>
            <person name="Chen J."/>
            <person name="Shan C."/>
            <person name="Zhang L."/>
            <person name="Zhou Y."/>
            <person name="Wang L."/>
            <person name="Guo W."/>
            <person name="Bai Y."/>
            <person name="Ruan J."/>
            <person name="Shangguan X."/>
            <person name="Mao Y."/>
            <person name="Jiang J."/>
            <person name="Zhu Y."/>
            <person name="Lei J."/>
            <person name="Kang H."/>
            <person name="Chen S."/>
            <person name="He X."/>
            <person name="Wang R."/>
            <person name="Wang Y."/>
            <person name="Chen J."/>
            <person name="Wang L."/>
            <person name="Yu S."/>
            <person name="Wang B."/>
            <person name="Wei J."/>
            <person name="Song S."/>
            <person name="Lu X."/>
            <person name="Gao Z."/>
            <person name="Gu W."/>
            <person name="Deng X."/>
            <person name="Ma D."/>
            <person name="Wang S."/>
            <person name="Liang W."/>
            <person name="Fang L."/>
            <person name="Cai C."/>
            <person name="Zhu X."/>
            <person name="Zhou B."/>
            <person name="Zhang Y."/>
            <person name="Chen Z."/>
            <person name="Xu S."/>
            <person name="Zhu R."/>
            <person name="Wang S."/>
            <person name="Zhang T."/>
            <person name="Zhao G."/>
        </authorList>
    </citation>
    <scope>NUCLEOTIDE SEQUENCE [LARGE SCALE GENOMIC DNA]</scope>
    <source>
        <strain evidence="3">cv. Xinhai21</strain>
        <tissue evidence="2">Leaf</tissue>
    </source>
</reference>
<proteinExistence type="predicted"/>
<evidence type="ECO:0000313" key="3">
    <source>
        <dbReference type="Proteomes" id="UP000239757"/>
    </source>
</evidence>
<dbReference type="Proteomes" id="UP000239757">
    <property type="component" value="Unassembled WGS sequence"/>
</dbReference>
<accession>A0A2P5W2R1</accession>
<organism evidence="2 3">
    <name type="scientific">Gossypium barbadense</name>
    <name type="common">Sea Island cotton</name>
    <name type="synonym">Hibiscus barbadensis</name>
    <dbReference type="NCBI Taxonomy" id="3634"/>
    <lineage>
        <taxon>Eukaryota</taxon>
        <taxon>Viridiplantae</taxon>
        <taxon>Streptophyta</taxon>
        <taxon>Embryophyta</taxon>
        <taxon>Tracheophyta</taxon>
        <taxon>Spermatophyta</taxon>
        <taxon>Magnoliopsida</taxon>
        <taxon>eudicotyledons</taxon>
        <taxon>Gunneridae</taxon>
        <taxon>Pentapetalae</taxon>
        <taxon>rosids</taxon>
        <taxon>malvids</taxon>
        <taxon>Malvales</taxon>
        <taxon>Malvaceae</taxon>
        <taxon>Malvoideae</taxon>
        <taxon>Gossypium</taxon>
    </lineage>
</organism>
<evidence type="ECO:0000256" key="1">
    <source>
        <dbReference type="SAM" id="MobiDB-lite"/>
    </source>
</evidence>
<name>A0A2P5W2R1_GOSBA</name>
<feature type="compositionally biased region" description="Polar residues" evidence="1">
    <location>
        <begin position="48"/>
        <end position="57"/>
    </location>
</feature>
<feature type="region of interest" description="Disordered" evidence="1">
    <location>
        <begin position="46"/>
        <end position="85"/>
    </location>
</feature>
<evidence type="ECO:0000313" key="2">
    <source>
        <dbReference type="EMBL" id="PPR85388.1"/>
    </source>
</evidence>
<dbReference type="AlphaFoldDB" id="A0A2P5W2R1"/>
<protein>
    <submittedName>
        <fullName evidence="2">Uncharacterized protein</fullName>
    </submittedName>
</protein>